<accession>A0AC11DA81</accession>
<name>A0AC11DA81_SHEEP</name>
<reference evidence="1" key="2">
    <citation type="submission" date="2025-08" db="UniProtKB">
        <authorList>
            <consortium name="Ensembl"/>
        </authorList>
    </citation>
    <scope>IDENTIFICATION</scope>
</reference>
<sequence length="1387" mass="153940">MLIPASVLWDLGYFLYISGSIFIIILAIWQVKESYHGLMERKRSCCQSHQKVRQGARDAASRGKVSVSALTPLHCGQRTLARDGPWCQEPARRHSQEEAEKPWELLSVMRSYTHSRANPWTLLTLPPLVLSSGSQGWLPQEGSVRQLLCEDPCCQTCNSMALEIQQVLADENTLVSPTSGEPAQGSSCLEVLSTPKVSFQQSMEHRSPHSKNLSLKSANLTVSQKSLAQSVARSPGTAGIHDYWAEDLKQRQGFQMPEVPRGPETMLSSRFEEPRVSVNLQEIIQSHPNLVYGNQGQQPLNSQVSLLTLNREITALTHPMALNMVTVLPAHLPFLCPEVLRLLEVHVRRLMHFQRWGLPRRVEESLRQLMPNPPLFCHPVHNQPVSFIQNDISQFSIEKFGTISYQNWGSCIAGQPTQAFWVSEWSIMDPEQRHYYQQIPDHMTLASPYVALKESSGLYLMPGQQASDSEGPVQSKYSQLFCGLPSLHSESLVDTFLGYQGLSMNESMSKHSLKYPFLFKELSCFPLMPKTLPQSALPSSPSSPNWTAPPEHQQAQISSPLLTLDECKALEWHLLQRQLQLQWDFPDVFQRDQHTESPMQCKPSDQAQSSETVKTSWPGQPVSTITKELFFPEQARRLLEFHLQRQLVHNHSSLPWKNQRSLQLPLPPAGQQTLSWSSRALDNVNVPQPTALEGTGVGDPLPAIKDPASVPMLHVTDQAKATLQSHVDSKCKEIHQGKVPVCIHGSCEFKIPGGLQVAPFTCIPESKPLELQAVDDLDKQQEVTPWMPTALDQQQQASSDALIKHPKLPWSLSQGAIEKLKTTLQHKYLAFLSGLPAPYYVALSRATAPAITSAAMKTEMEPGPIQFPTEPPTQVPSPEEQGLSPGPGFQDGSEACADAAGEFQAEVQMEGIIKMVPQESQTGPARPCSLREPILTKLNFHLRKKILEIQLGIPLKARESREQTVAMPKNMCPQESPGNLDNQGKLPLQDLPVPPDTPRSPDPEWLHLTEELATELKTAHQKQKQHHSGAAHRESVHWAAQISQSSGDMTEVKAQVLCAQLEASVNNPSLEEAWSSEPHRPDKSKDSAQVPTLAEKRKKPGKPKSAGDRGEGDASFILSSTREKSHSAEAQRPEEVLLNRTPCSSCCQRRHFHLDAPCQHSPEHHPQLKLPELPPGVPEGKDSEKNDLRASQAKLNVILKPARVPENAQPVAPQVSQGQSFLGQLTPGNPLWGHTLQEQMLQGPVMPGYTHQMPSLPDSGFRNKMKSFLHCINLKTKGKGHKESTSPTSEKMANTRKVNAAKSLAPAKSPKERPKTEKTRGVLKAQLPPPEKQMGLAFTDIPRSLDSKLWQHSHSHQLSSASVLSTPHHCPRHCPRVVCATQPGNPP</sequence>
<reference evidence="1" key="1">
    <citation type="submission" date="2020-11" db="EMBL/GenBank/DDBJ databases">
        <authorList>
            <person name="Davenport K.M."/>
            <person name="Bickhart D.M."/>
            <person name="Smith T.P.L."/>
            <person name="Murdoch B.M."/>
            <person name="Rosen B.D."/>
        </authorList>
    </citation>
    <scope>NUCLEOTIDE SEQUENCE [LARGE SCALE GENOMIC DNA]</scope>
    <source>
        <strain evidence="1">OAR_USU_Benz2616</strain>
    </source>
</reference>
<proteinExistence type="predicted"/>
<protein>
    <submittedName>
        <fullName evidence="1">Uncharacterized protein</fullName>
    </submittedName>
</protein>
<gene>
    <name evidence="1" type="primary">LOC101116458</name>
</gene>
<reference evidence="1" key="3">
    <citation type="submission" date="2025-09" db="UniProtKB">
        <authorList>
            <consortium name="Ensembl"/>
        </authorList>
    </citation>
    <scope>IDENTIFICATION</scope>
</reference>
<evidence type="ECO:0000313" key="1">
    <source>
        <dbReference type="Ensembl" id="ENSOARP00020041966.1"/>
    </source>
</evidence>
<dbReference type="Ensembl" id="ENSOART00020054308.1">
    <property type="protein sequence ID" value="ENSOARP00020041966.1"/>
    <property type="gene ID" value="ENSOARG00020004482.2"/>
</dbReference>
<organism evidence="1">
    <name type="scientific">Ovis aries</name>
    <name type="common">Sheep</name>
    <dbReference type="NCBI Taxonomy" id="9940"/>
    <lineage>
        <taxon>Eukaryota</taxon>
        <taxon>Metazoa</taxon>
        <taxon>Chordata</taxon>
        <taxon>Craniata</taxon>
        <taxon>Vertebrata</taxon>
        <taxon>Euteleostomi</taxon>
        <taxon>Mammalia</taxon>
        <taxon>Eutheria</taxon>
        <taxon>Laurasiatheria</taxon>
        <taxon>Artiodactyla</taxon>
        <taxon>Ruminantia</taxon>
        <taxon>Pecora</taxon>
        <taxon>Bovidae</taxon>
        <taxon>Caprinae</taxon>
        <taxon>Ovis</taxon>
    </lineage>
</organism>